<evidence type="ECO:0000313" key="3">
    <source>
        <dbReference type="EMBL" id="RAK25872.1"/>
    </source>
</evidence>
<feature type="domain" description="DUF4132" evidence="1">
    <location>
        <begin position="377"/>
        <end position="555"/>
    </location>
</feature>
<protein>
    <submittedName>
        <fullName evidence="3">Uncharacterized protein DUF4132</fullName>
    </submittedName>
</protein>
<evidence type="ECO:0000313" key="4">
    <source>
        <dbReference type="Proteomes" id="UP000249341"/>
    </source>
</evidence>
<dbReference type="AlphaFoldDB" id="A0A327YYI5"/>
<dbReference type="Proteomes" id="UP000249341">
    <property type="component" value="Unassembled WGS sequence"/>
</dbReference>
<dbReference type="EMBL" id="QLMJ01000030">
    <property type="protein sequence ID" value="RAK25872.1"/>
    <property type="molecule type" value="Genomic_DNA"/>
</dbReference>
<keyword evidence="4" id="KW-1185">Reference proteome</keyword>
<reference evidence="3 4" key="1">
    <citation type="submission" date="2018-06" db="EMBL/GenBank/DDBJ databases">
        <title>Genomic Encyclopedia of Type Strains, Phase III (KMG-III): the genomes of soil and plant-associated and newly described type strains.</title>
        <authorList>
            <person name="Whitman W."/>
        </authorList>
    </citation>
    <scope>NUCLEOTIDE SEQUENCE [LARGE SCALE GENOMIC DNA]</scope>
    <source>
        <strain evidence="3 4">CGMCC 4.7090</strain>
    </source>
</reference>
<dbReference type="RefSeq" id="WP_111654991.1">
    <property type="nucleotide sequence ID" value="NZ_JACHWI010000001.1"/>
</dbReference>
<comment type="caution">
    <text evidence="3">The sequence shown here is derived from an EMBL/GenBank/DDBJ whole genome shotgun (WGS) entry which is preliminary data.</text>
</comment>
<accession>A0A327YYI5</accession>
<evidence type="ECO:0000259" key="2">
    <source>
        <dbReference type="Pfam" id="PF24879"/>
    </source>
</evidence>
<feature type="domain" description="DUF7737" evidence="2">
    <location>
        <begin position="664"/>
        <end position="765"/>
    </location>
</feature>
<evidence type="ECO:0000259" key="1">
    <source>
        <dbReference type="Pfam" id="PF13569"/>
    </source>
</evidence>
<organism evidence="3 4">
    <name type="scientific">Actinoplanes lutulentus</name>
    <dbReference type="NCBI Taxonomy" id="1287878"/>
    <lineage>
        <taxon>Bacteria</taxon>
        <taxon>Bacillati</taxon>
        <taxon>Actinomycetota</taxon>
        <taxon>Actinomycetes</taxon>
        <taxon>Micromonosporales</taxon>
        <taxon>Micromonosporaceae</taxon>
        <taxon>Actinoplanes</taxon>
    </lineage>
</organism>
<dbReference type="Pfam" id="PF24879">
    <property type="entry name" value="DUF7737"/>
    <property type="match status" value="1"/>
</dbReference>
<gene>
    <name evidence="3" type="ORF">B0I29_13081</name>
</gene>
<name>A0A327YYI5_9ACTN</name>
<proteinExistence type="predicted"/>
<sequence length="771" mass="83240">MTTPHAAQLLRELSDLHDPELRVVLTELSDTDLGTLLPAALRIPFDHPARFLRAGITSACNSRQPSFTPESLTDLLAALASADIGDSAAVIAASALLRSPEPPPISAGRLAGALLTVKAPAYAVTALAVLSGGLRAGLVGKLAKWGLDGIARDEMEALAAAGPSGPALIGEVDGHYSYYSPPPLPDAWDRLAAVPGYPAFAKRALESARDRLAAVHAGTVAYRADAAFESDEVAALGRAVRVALIRDEPWLMPVLRPLLLTVAVAPTAAKTLPSQALLYEVARAAEALPTPELLAALREARGVARHKGVHRQLDRKLQRIARALGDRPEVALRLPDLGFTHDGVLHGPAGSVLTLGDGLKIAGVEIAWPAAGGGLSSSVPAALRRDRPEEVKEARALATKVRGHLATLARALEAGFATGRVMPYARWRDELASNPLGRSVVQRLIWEIPDQAGGWRAVLPIDDSSFAGIAGESVAEPEADAEIRLWHPLTATAGEVSAWRDLLIGRDLRQPIKQAFREVYRLTPAEEETSTHSDRFAAHIVHYKQLYALLKARGWTTTMLGPWDAGDTADATRVLAGGSWRIGLRHYYIDETTAGTDRVWFERRGGAGWRTVPLIDVPPLVLSEALRDVDLFVSVTSIAADPAWFDGHLDYWQREHHAELTATAQVRRSALARILPRTKIANRCELTDRHLVVRGDLHTYRIHLGSGNILMEPGNAYLCIVPSRRAPTDRVFIPFDEDRLTVILSKAFLLADDTAITDPSIVAQLRAHHST</sequence>
<dbReference type="OrthoDB" id="9763697at2"/>
<dbReference type="Pfam" id="PF13569">
    <property type="entry name" value="DUF4132"/>
    <property type="match status" value="1"/>
</dbReference>
<dbReference type="InterPro" id="IPR056639">
    <property type="entry name" value="DUF7737"/>
</dbReference>
<dbReference type="InterPro" id="IPR025406">
    <property type="entry name" value="DUF4132"/>
</dbReference>